<dbReference type="PANTHER" id="PTHR43135:SF3">
    <property type="entry name" value="ALPHA-D-RIBOSE 1-METHYLPHOSPHONATE 5-TRIPHOSPHATE DIPHOSPHATASE"/>
    <property type="match status" value="1"/>
</dbReference>
<evidence type="ECO:0000313" key="2">
    <source>
        <dbReference type="EMBL" id="KRG16990.1"/>
    </source>
</evidence>
<dbReference type="InterPro" id="IPR006680">
    <property type="entry name" value="Amidohydro-rel"/>
</dbReference>
<comment type="caution">
    <text evidence="2">The sequence shown here is derived from an EMBL/GenBank/DDBJ whole genome shotgun (WGS) entry which is preliminary data.</text>
</comment>
<dbReference type="Gene3D" id="2.30.40.10">
    <property type="entry name" value="Urease, subunit C, domain 1"/>
    <property type="match status" value="1"/>
</dbReference>
<feature type="domain" description="Amidohydrolase-related" evidence="1">
    <location>
        <begin position="57"/>
        <end position="241"/>
    </location>
</feature>
<reference evidence="2 3" key="1">
    <citation type="submission" date="2015-06" db="EMBL/GenBank/DDBJ databases">
        <title>Genome sequencing project of Bacillus galactosidilyticus PL133.</title>
        <authorList>
            <person name="Gaiero J."/>
            <person name="Nicol R."/>
            <person name="Habash M."/>
        </authorList>
    </citation>
    <scope>NUCLEOTIDE SEQUENCE [LARGE SCALE GENOMIC DNA]</scope>
    <source>
        <strain evidence="2 3">PL133</strain>
    </source>
</reference>
<dbReference type="InterPro" id="IPR032466">
    <property type="entry name" value="Metal_Hydrolase"/>
</dbReference>
<dbReference type="EMBL" id="LGPB01000017">
    <property type="protein sequence ID" value="KRG16990.1"/>
    <property type="molecule type" value="Genomic_DNA"/>
</dbReference>
<dbReference type="PATRIC" id="fig|217031.4.peg.578"/>
<dbReference type="Pfam" id="PF01979">
    <property type="entry name" value="Amidohydro_1"/>
    <property type="match status" value="1"/>
</dbReference>
<accession>A0A0Q9YJ00</accession>
<dbReference type="AlphaFoldDB" id="A0A0Q9YJ00"/>
<protein>
    <recommendedName>
        <fullName evidence="1">Amidohydrolase-related domain-containing protein</fullName>
    </recommendedName>
</protein>
<dbReference type="InterPro" id="IPR051781">
    <property type="entry name" value="Metallo-dep_Hydrolase"/>
</dbReference>
<proteinExistence type="predicted"/>
<dbReference type="Proteomes" id="UP000053881">
    <property type="component" value="Unassembled WGS sequence"/>
</dbReference>
<dbReference type="PANTHER" id="PTHR43135">
    <property type="entry name" value="ALPHA-D-RIBOSE 1-METHYLPHOSPHONATE 5-TRIPHOSPHATE DIPHOSPHATASE"/>
    <property type="match status" value="1"/>
</dbReference>
<gene>
    <name evidence="2" type="ORF">ACA29_01655</name>
</gene>
<dbReference type="Gene3D" id="3.20.20.140">
    <property type="entry name" value="Metal-dependent hydrolases"/>
    <property type="match status" value="1"/>
</dbReference>
<organism evidence="2 3">
    <name type="scientific">Lederbergia galactosidilytica</name>
    <dbReference type="NCBI Taxonomy" id="217031"/>
    <lineage>
        <taxon>Bacteria</taxon>
        <taxon>Bacillati</taxon>
        <taxon>Bacillota</taxon>
        <taxon>Bacilli</taxon>
        <taxon>Bacillales</taxon>
        <taxon>Bacillaceae</taxon>
        <taxon>Lederbergia</taxon>
    </lineage>
</organism>
<sequence>MGDRKVIKTKLLIDGTGKPSQENMVIVIKDQVIEEITSAENFDDPENATVYDLGDKTVMPGLIDAHMHFFAVPSHELHKLITTPDVERVLRGAGEAAKMLEAGITAARCLGSTVSPALRKAINEGHIPGPRLVVAGEFIVASGGTWYEIMQEDEVADGTEEVRKKVRERITQGANVMKVGLSKGKMDDLNSSWGDNPYETLPAYSLEEVKALTDEAHINHLQVSAHCIGDAAVNLALDGNVDVIEHECGCD</sequence>
<dbReference type="InterPro" id="IPR011059">
    <property type="entry name" value="Metal-dep_hydrolase_composite"/>
</dbReference>
<evidence type="ECO:0000313" key="3">
    <source>
        <dbReference type="Proteomes" id="UP000053881"/>
    </source>
</evidence>
<dbReference type="SUPFAM" id="SSF51556">
    <property type="entry name" value="Metallo-dependent hydrolases"/>
    <property type="match status" value="1"/>
</dbReference>
<dbReference type="GO" id="GO:0016810">
    <property type="term" value="F:hydrolase activity, acting on carbon-nitrogen (but not peptide) bonds"/>
    <property type="evidence" value="ECO:0007669"/>
    <property type="project" value="InterPro"/>
</dbReference>
<evidence type="ECO:0000259" key="1">
    <source>
        <dbReference type="Pfam" id="PF01979"/>
    </source>
</evidence>
<dbReference type="SUPFAM" id="SSF51338">
    <property type="entry name" value="Composite domain of metallo-dependent hydrolases"/>
    <property type="match status" value="1"/>
</dbReference>
<name>A0A0Q9YJ00_9BACI</name>